<feature type="compositionally biased region" description="Basic and acidic residues" evidence="1">
    <location>
        <begin position="301"/>
        <end position="315"/>
    </location>
</feature>
<gene>
    <name evidence="3" type="ORF">ID128_05905</name>
</gene>
<dbReference type="AlphaFoldDB" id="A0A7L7YRI1"/>
<dbReference type="KEGG" id="wms:ID128_05905"/>
<organism evidence="3 4">
    <name type="scientific">Candidatus Wolbachia massiliensis</name>
    <dbReference type="NCBI Taxonomy" id="1845000"/>
    <lineage>
        <taxon>Bacteria</taxon>
        <taxon>Pseudomonadati</taxon>
        <taxon>Pseudomonadota</taxon>
        <taxon>Alphaproteobacteria</taxon>
        <taxon>Rickettsiales</taxon>
        <taxon>Anaplasmataceae</taxon>
        <taxon>Wolbachieae</taxon>
        <taxon>Wolbachia</taxon>
    </lineage>
</organism>
<sequence length="332" mass="36208">MVQGGATDAGSEYLAQGLIELVQGNEGLQAEAKKFLSENEDLKDLDLTKVENVVDLLNGDKSKDFLETVSQKLSEEEKFKKLVEQIGKNLVMVEKLDALGNQLLINRIIGGAAFTTLTGALAGTLAIGGVAGALITGGAALAGFLAILAIAAIGYVIYQYRGEIKEGLIEAGKAIKSFVKNLIDKLPTFQNRNNNFYKLYQELSQLIVDTYGSEKEGEAKNALDKAKVIEMLQNEEQRSAIGELVKEGVIGNFSKEDMDRLIEKGNSTHEADKDALNELMDKFQPAITAIGENDIKKVEQKVSEKVEEMRPKSQVDDPDSEQTIPKERITPS</sequence>
<evidence type="ECO:0000313" key="3">
    <source>
        <dbReference type="EMBL" id="QOD38277.1"/>
    </source>
</evidence>
<keyword evidence="4" id="KW-1185">Reference proteome</keyword>
<evidence type="ECO:0000256" key="2">
    <source>
        <dbReference type="SAM" id="Phobius"/>
    </source>
</evidence>
<protein>
    <submittedName>
        <fullName evidence="3">Glycine zipper family protein</fullName>
    </submittedName>
</protein>
<evidence type="ECO:0000256" key="1">
    <source>
        <dbReference type="SAM" id="MobiDB-lite"/>
    </source>
</evidence>
<feature type="transmembrane region" description="Helical" evidence="2">
    <location>
        <begin position="104"/>
        <end position="127"/>
    </location>
</feature>
<name>A0A7L7YRI1_9RICK</name>
<dbReference type="RefSeq" id="WP_191111080.1">
    <property type="nucleotide sequence ID" value="NZ_CP061738.1"/>
</dbReference>
<accession>A0A7L7YRI1</accession>
<dbReference type="Proteomes" id="UP000516514">
    <property type="component" value="Chromosome"/>
</dbReference>
<keyword evidence="2" id="KW-0472">Membrane</keyword>
<dbReference type="EMBL" id="CP061738">
    <property type="protein sequence ID" value="QOD38277.1"/>
    <property type="molecule type" value="Genomic_DNA"/>
</dbReference>
<keyword evidence="2" id="KW-0812">Transmembrane</keyword>
<evidence type="ECO:0000313" key="4">
    <source>
        <dbReference type="Proteomes" id="UP000516514"/>
    </source>
</evidence>
<keyword evidence="2" id="KW-1133">Transmembrane helix</keyword>
<reference evidence="3 4" key="1">
    <citation type="submission" date="2020-09" db="EMBL/GenBank/DDBJ databases">
        <title>An Earliest Endosymbiont, Wolbachia massiliensis sp. nov., Strain PL13 From the Bed Bug (Cimex hemipterius), Type strain of a New supergroup T.</title>
        <authorList>
            <person name="Laidoudi Y."/>
            <person name="Levasseur A."/>
            <person name="Medkour H."/>
            <person name="Maaloum M."/>
            <person name="BenKhedher M."/>
            <person name="Sambou M."/>
            <person name="Bassene H."/>
            <person name="Davoust B."/>
            <person name="Fenollar F."/>
            <person name="Raoult D."/>
            <person name="Mediannikov O."/>
        </authorList>
    </citation>
    <scope>NUCLEOTIDE SEQUENCE [LARGE SCALE GENOMIC DNA]</scope>
    <source>
        <strain evidence="3 4">PL13</strain>
    </source>
</reference>
<proteinExistence type="predicted"/>
<feature type="transmembrane region" description="Helical" evidence="2">
    <location>
        <begin position="133"/>
        <end position="158"/>
    </location>
</feature>
<feature type="region of interest" description="Disordered" evidence="1">
    <location>
        <begin position="301"/>
        <end position="332"/>
    </location>
</feature>